<feature type="non-terminal residue" evidence="11">
    <location>
        <position position="1"/>
    </location>
</feature>
<evidence type="ECO:0000256" key="9">
    <source>
        <dbReference type="SAM" id="MobiDB-lite"/>
    </source>
</evidence>
<feature type="domain" description="BED-type" evidence="10">
    <location>
        <begin position="33"/>
        <end position="76"/>
    </location>
</feature>
<dbReference type="GO" id="GO:0003677">
    <property type="term" value="F:DNA binding"/>
    <property type="evidence" value="ECO:0007669"/>
    <property type="project" value="InterPro"/>
</dbReference>
<evidence type="ECO:0000256" key="7">
    <source>
        <dbReference type="ARBA" id="ARBA00023242"/>
    </source>
</evidence>
<dbReference type="PANTHER" id="PTHR46481">
    <property type="entry name" value="ZINC FINGER BED DOMAIN-CONTAINING PROTEIN 4"/>
    <property type="match status" value="1"/>
</dbReference>
<feature type="non-terminal residue" evidence="11">
    <location>
        <position position="310"/>
    </location>
</feature>
<dbReference type="OrthoDB" id="1607513at2759"/>
<evidence type="ECO:0000256" key="3">
    <source>
        <dbReference type="ARBA" id="ARBA00022771"/>
    </source>
</evidence>
<gene>
    <name evidence="11" type="primary">Zbed4_0</name>
    <name evidence="11" type="ORF">EUBBOU_R15305</name>
</gene>
<dbReference type="SMART" id="SM00614">
    <property type="entry name" value="ZnF_BED"/>
    <property type="match status" value="1"/>
</dbReference>
<dbReference type="Pfam" id="PF02892">
    <property type="entry name" value="zf-BED"/>
    <property type="match status" value="1"/>
</dbReference>
<evidence type="ECO:0000313" key="11">
    <source>
        <dbReference type="EMBL" id="NXF84726.1"/>
    </source>
</evidence>
<dbReference type="PANTHER" id="PTHR46481:SF10">
    <property type="entry name" value="ZINC FINGER BED DOMAIN-CONTAINING PROTEIN 39"/>
    <property type="match status" value="1"/>
</dbReference>
<evidence type="ECO:0000256" key="2">
    <source>
        <dbReference type="ARBA" id="ARBA00022723"/>
    </source>
</evidence>
<reference evidence="11 12" key="1">
    <citation type="submission" date="2019-09" db="EMBL/GenBank/DDBJ databases">
        <title>Bird 10,000 Genomes (B10K) Project - Family phase.</title>
        <authorList>
            <person name="Zhang G."/>
        </authorList>
    </citation>
    <scope>NUCLEOTIDE SEQUENCE [LARGE SCALE GENOMIC DNA]</scope>
    <source>
        <strain evidence="11">B10K-DU-001-04</strain>
        <tissue evidence="11">Muscle</tissue>
    </source>
</reference>
<comment type="caution">
    <text evidence="11">The sequence shown here is derived from an EMBL/GenBank/DDBJ whole genome shotgun (WGS) entry which is preliminary data.</text>
</comment>
<evidence type="ECO:0000256" key="8">
    <source>
        <dbReference type="PROSITE-ProRule" id="PRU00027"/>
    </source>
</evidence>
<evidence type="ECO:0000256" key="6">
    <source>
        <dbReference type="ARBA" id="ARBA00023163"/>
    </source>
</evidence>
<evidence type="ECO:0000256" key="1">
    <source>
        <dbReference type="ARBA" id="ARBA00004123"/>
    </source>
</evidence>
<keyword evidence="2" id="KW-0479">Metal-binding</keyword>
<dbReference type="Proteomes" id="UP000583613">
    <property type="component" value="Unassembled WGS sequence"/>
</dbReference>
<proteinExistence type="predicted"/>
<dbReference type="InterPro" id="IPR036236">
    <property type="entry name" value="Znf_C2H2_sf"/>
</dbReference>
<protein>
    <submittedName>
        <fullName evidence="11">ZBED4 protein</fullName>
    </submittedName>
</protein>
<keyword evidence="3 8" id="KW-0863">Zinc-finger</keyword>
<keyword evidence="6" id="KW-0804">Transcription</keyword>
<keyword evidence="4" id="KW-0862">Zinc</keyword>
<feature type="compositionally biased region" description="Low complexity" evidence="9">
    <location>
        <begin position="84"/>
        <end position="94"/>
    </location>
</feature>
<comment type="subcellular location">
    <subcellularLocation>
        <location evidence="1">Nucleus</location>
    </subcellularLocation>
</comment>
<dbReference type="EMBL" id="VWZE01000356">
    <property type="protein sequence ID" value="NXF84726.1"/>
    <property type="molecule type" value="Genomic_DNA"/>
</dbReference>
<keyword evidence="5" id="KW-0805">Transcription regulation</keyword>
<dbReference type="AlphaFoldDB" id="A0A7K8X0S9"/>
<organism evidence="11 12">
    <name type="scientific">Eubucco bourcierii</name>
    <name type="common">red-headed barbet</name>
    <dbReference type="NCBI Taxonomy" id="91767"/>
    <lineage>
        <taxon>Eukaryota</taxon>
        <taxon>Metazoa</taxon>
        <taxon>Chordata</taxon>
        <taxon>Craniata</taxon>
        <taxon>Vertebrata</taxon>
        <taxon>Euteleostomi</taxon>
        <taxon>Archelosauria</taxon>
        <taxon>Archosauria</taxon>
        <taxon>Dinosauria</taxon>
        <taxon>Saurischia</taxon>
        <taxon>Theropoda</taxon>
        <taxon>Coelurosauria</taxon>
        <taxon>Aves</taxon>
        <taxon>Neognathae</taxon>
        <taxon>Neoaves</taxon>
        <taxon>Telluraves</taxon>
        <taxon>Coraciimorphae</taxon>
        <taxon>Piciformes</taxon>
        <taxon>Ramphastidae</taxon>
        <taxon>Eubucco</taxon>
    </lineage>
</organism>
<evidence type="ECO:0000259" key="10">
    <source>
        <dbReference type="PROSITE" id="PS50808"/>
    </source>
</evidence>
<dbReference type="PROSITE" id="PS50808">
    <property type="entry name" value="ZF_BED"/>
    <property type="match status" value="1"/>
</dbReference>
<dbReference type="SUPFAM" id="SSF140996">
    <property type="entry name" value="Hermes dimerisation domain"/>
    <property type="match status" value="1"/>
</dbReference>
<feature type="region of interest" description="Disordered" evidence="9">
    <location>
        <begin position="83"/>
        <end position="118"/>
    </location>
</feature>
<evidence type="ECO:0000313" key="12">
    <source>
        <dbReference type="Proteomes" id="UP000583613"/>
    </source>
</evidence>
<feature type="region of interest" description="Disordered" evidence="9">
    <location>
        <begin position="1"/>
        <end position="29"/>
    </location>
</feature>
<evidence type="ECO:0000256" key="4">
    <source>
        <dbReference type="ARBA" id="ARBA00022833"/>
    </source>
</evidence>
<sequence>STLLPGYPLMSPAKRKREKAPGGPELGPCSVDRRKSKVWNFYRKLGDAYVECTICRKQLSFHNSTTTMREHLVRKHHIKDAFFSSSSSSSSSSSHLREDQAPECDLGPQESFKRSRQLPPESGFYHPLESRWEVVVELLVEMIFKDLQPLSVVKDKGFGLLLGFLEPGFQLPSPEKLREVLRGRYQVAKKELESYLRGAGEVAVLSLQRWRCRRRSYVSTALNLIDDDWRRARCLLETRGVGEQGAWGAGQQLQAILQEFGLSAEAVFCVVDGGAEDVRGGEEEEGEEEAAAACGWRRFPCAAGVLQRCV</sequence>
<dbReference type="GO" id="GO:0005634">
    <property type="term" value="C:nucleus"/>
    <property type="evidence" value="ECO:0007669"/>
    <property type="project" value="UniProtKB-SubCell"/>
</dbReference>
<dbReference type="InterPro" id="IPR052035">
    <property type="entry name" value="ZnF_BED_domain_contain"/>
</dbReference>
<evidence type="ECO:0000256" key="5">
    <source>
        <dbReference type="ARBA" id="ARBA00023015"/>
    </source>
</evidence>
<keyword evidence="7" id="KW-0539">Nucleus</keyword>
<dbReference type="GO" id="GO:0009791">
    <property type="term" value="P:post-embryonic development"/>
    <property type="evidence" value="ECO:0007669"/>
    <property type="project" value="UniProtKB-ARBA"/>
</dbReference>
<dbReference type="SUPFAM" id="SSF57667">
    <property type="entry name" value="beta-beta-alpha zinc fingers"/>
    <property type="match status" value="1"/>
</dbReference>
<dbReference type="GO" id="GO:0008270">
    <property type="term" value="F:zinc ion binding"/>
    <property type="evidence" value="ECO:0007669"/>
    <property type="project" value="UniProtKB-KW"/>
</dbReference>
<keyword evidence="12" id="KW-1185">Reference proteome</keyword>
<name>A0A7K8X0S9_9PICI</name>
<dbReference type="InterPro" id="IPR003656">
    <property type="entry name" value="Znf_BED"/>
</dbReference>
<accession>A0A7K8X0S9</accession>